<sequence length="125" mass="14868">MVQRVEELKVFQRAYKISLEIHKVSLQFPQIEQFSLADQIRRASKSICSNLAEGFAKQKSKVEFRRYIYISLGSTDEMRIWLRYCFDLGYIEKSIWQAWRDEYEQIAKMLVGLIKHQTNALILDT</sequence>
<reference evidence="1" key="1">
    <citation type="journal article" date="2014" name="Int. J. Syst. Evol. Microbiol.">
        <title>Complete genome sequence of Corynebacterium casei LMG S-19264T (=DSM 44701T), isolated from a smear-ripened cheese.</title>
        <authorList>
            <consortium name="US DOE Joint Genome Institute (JGI-PGF)"/>
            <person name="Walter F."/>
            <person name="Albersmeier A."/>
            <person name="Kalinowski J."/>
            <person name="Ruckert C."/>
        </authorList>
    </citation>
    <scope>NUCLEOTIDE SEQUENCE</scope>
    <source>
        <strain evidence="1">JCM 13919</strain>
    </source>
</reference>
<dbReference type="NCBIfam" id="TIGR02436">
    <property type="entry name" value="four helix bundle protein"/>
    <property type="match status" value="1"/>
</dbReference>
<dbReference type="EMBL" id="BMOB01000006">
    <property type="protein sequence ID" value="GGI86899.1"/>
    <property type="molecule type" value="Genomic_DNA"/>
</dbReference>
<dbReference type="RefSeq" id="WP_188668216.1">
    <property type="nucleotide sequence ID" value="NZ_BMOB01000006.1"/>
</dbReference>
<dbReference type="CDD" id="cd16377">
    <property type="entry name" value="23S_rRNA_IVP_like"/>
    <property type="match status" value="1"/>
</dbReference>
<dbReference type="Pfam" id="PF05635">
    <property type="entry name" value="23S_rRNA_IVP"/>
    <property type="match status" value="1"/>
</dbReference>
<evidence type="ECO:0000313" key="2">
    <source>
        <dbReference type="Proteomes" id="UP000630149"/>
    </source>
</evidence>
<dbReference type="InterPro" id="IPR012657">
    <property type="entry name" value="23S_rRNA-intervening_sequence"/>
</dbReference>
<protein>
    <submittedName>
        <fullName evidence="1">Four helix bundle protein</fullName>
    </submittedName>
</protein>
<gene>
    <name evidence="1" type="ORF">GCM10007966_14460</name>
</gene>
<dbReference type="SUPFAM" id="SSF158446">
    <property type="entry name" value="IVS-encoded protein-like"/>
    <property type="match status" value="1"/>
</dbReference>
<accession>A0A917JVQ3</accession>
<proteinExistence type="predicted"/>
<dbReference type="Proteomes" id="UP000630149">
    <property type="component" value="Unassembled WGS sequence"/>
</dbReference>
<organism evidence="1 2">
    <name type="scientific">Legionella impletisoli</name>
    <dbReference type="NCBI Taxonomy" id="343510"/>
    <lineage>
        <taxon>Bacteria</taxon>
        <taxon>Pseudomonadati</taxon>
        <taxon>Pseudomonadota</taxon>
        <taxon>Gammaproteobacteria</taxon>
        <taxon>Legionellales</taxon>
        <taxon>Legionellaceae</taxon>
        <taxon>Legionella</taxon>
    </lineage>
</organism>
<reference evidence="1" key="2">
    <citation type="submission" date="2020-09" db="EMBL/GenBank/DDBJ databases">
        <authorList>
            <person name="Sun Q."/>
            <person name="Ohkuma M."/>
        </authorList>
    </citation>
    <scope>NUCLEOTIDE SEQUENCE</scope>
    <source>
        <strain evidence="1">JCM 13919</strain>
    </source>
</reference>
<comment type="caution">
    <text evidence="1">The sequence shown here is derived from an EMBL/GenBank/DDBJ whole genome shotgun (WGS) entry which is preliminary data.</text>
</comment>
<dbReference type="Gene3D" id="1.20.1440.60">
    <property type="entry name" value="23S rRNA-intervening sequence"/>
    <property type="match status" value="1"/>
</dbReference>
<dbReference type="PANTHER" id="PTHR38471:SF2">
    <property type="entry name" value="FOUR HELIX BUNDLE PROTEIN"/>
    <property type="match status" value="1"/>
</dbReference>
<evidence type="ECO:0000313" key="1">
    <source>
        <dbReference type="EMBL" id="GGI86899.1"/>
    </source>
</evidence>
<dbReference type="InterPro" id="IPR036583">
    <property type="entry name" value="23S_rRNA_IVS_sf"/>
</dbReference>
<dbReference type="PANTHER" id="PTHR38471">
    <property type="entry name" value="FOUR HELIX BUNDLE PROTEIN"/>
    <property type="match status" value="1"/>
</dbReference>
<dbReference type="AlphaFoldDB" id="A0A917JVQ3"/>
<keyword evidence="2" id="KW-1185">Reference proteome</keyword>
<name>A0A917JVQ3_9GAMM</name>